<feature type="compositionally biased region" description="Polar residues" evidence="1">
    <location>
        <begin position="103"/>
        <end position="112"/>
    </location>
</feature>
<sequence length="112" mass="11814">MKAGCRWRRAMAPTGMAINATCSLTPNSTPLCCCKGQERSDGLIKMTGRSEVDAAAAGGGDQEQDEGRAGRSAGGPVANTARPEQLRQNSTKTRPEQPKLLGQRSSSRLLTP</sequence>
<evidence type="ECO:0000313" key="2">
    <source>
        <dbReference type="EMBL" id="KAJ1112257.1"/>
    </source>
</evidence>
<dbReference type="EMBL" id="JANPWB010000012">
    <property type="protein sequence ID" value="KAJ1112257.1"/>
    <property type="molecule type" value="Genomic_DNA"/>
</dbReference>
<evidence type="ECO:0000256" key="1">
    <source>
        <dbReference type="SAM" id="MobiDB-lite"/>
    </source>
</evidence>
<gene>
    <name evidence="2" type="ORF">NDU88_000525</name>
</gene>
<feature type="region of interest" description="Disordered" evidence="1">
    <location>
        <begin position="48"/>
        <end position="112"/>
    </location>
</feature>
<reference evidence="2" key="1">
    <citation type="journal article" date="2022" name="bioRxiv">
        <title>Sequencing and chromosome-scale assembly of the giantPleurodeles waltlgenome.</title>
        <authorList>
            <person name="Brown T."/>
            <person name="Elewa A."/>
            <person name="Iarovenko S."/>
            <person name="Subramanian E."/>
            <person name="Araus A.J."/>
            <person name="Petzold A."/>
            <person name="Susuki M."/>
            <person name="Suzuki K.-i.T."/>
            <person name="Hayashi T."/>
            <person name="Toyoda A."/>
            <person name="Oliveira C."/>
            <person name="Osipova E."/>
            <person name="Leigh N.D."/>
            <person name="Simon A."/>
            <person name="Yun M.H."/>
        </authorList>
    </citation>
    <scope>NUCLEOTIDE SEQUENCE</scope>
    <source>
        <strain evidence="2">20211129_DDA</strain>
        <tissue evidence="2">Liver</tissue>
    </source>
</reference>
<dbReference type="Proteomes" id="UP001066276">
    <property type="component" value="Chromosome 8"/>
</dbReference>
<protein>
    <submittedName>
        <fullName evidence="2">Uncharacterized protein</fullName>
    </submittedName>
</protein>
<proteinExistence type="predicted"/>
<keyword evidence="3" id="KW-1185">Reference proteome</keyword>
<name>A0AAV7N872_PLEWA</name>
<comment type="caution">
    <text evidence="2">The sequence shown here is derived from an EMBL/GenBank/DDBJ whole genome shotgun (WGS) entry which is preliminary data.</text>
</comment>
<organism evidence="2 3">
    <name type="scientific">Pleurodeles waltl</name>
    <name type="common">Iberian ribbed newt</name>
    <dbReference type="NCBI Taxonomy" id="8319"/>
    <lineage>
        <taxon>Eukaryota</taxon>
        <taxon>Metazoa</taxon>
        <taxon>Chordata</taxon>
        <taxon>Craniata</taxon>
        <taxon>Vertebrata</taxon>
        <taxon>Euteleostomi</taxon>
        <taxon>Amphibia</taxon>
        <taxon>Batrachia</taxon>
        <taxon>Caudata</taxon>
        <taxon>Salamandroidea</taxon>
        <taxon>Salamandridae</taxon>
        <taxon>Pleurodelinae</taxon>
        <taxon>Pleurodeles</taxon>
    </lineage>
</organism>
<accession>A0AAV7N872</accession>
<dbReference type="AlphaFoldDB" id="A0AAV7N872"/>
<evidence type="ECO:0000313" key="3">
    <source>
        <dbReference type="Proteomes" id="UP001066276"/>
    </source>
</evidence>